<dbReference type="InterPro" id="IPR025443">
    <property type="entry name" value="DUF4307"/>
</dbReference>
<gene>
    <name evidence="1" type="ORF">PSET11_01981</name>
</gene>
<dbReference type="Pfam" id="PF14155">
    <property type="entry name" value="DUF4307"/>
    <property type="match status" value="1"/>
</dbReference>
<proteinExistence type="predicted"/>
<sequence length="114" mass="11919">MIGALAVGIGYLGWVSTSNSLNSVTFKDIGYSTPDGTLAQVDFQVTREPGTAVKCAVKALDSKYAVVGWKVVDIPTDAADLASNGGRTLNQRIDLNTESPSVSGVVDSCWIPKA</sequence>
<reference evidence="1 2" key="1">
    <citation type="submission" date="2018-11" db="EMBL/GenBank/DDBJ databases">
        <authorList>
            <person name="Criscuolo A."/>
        </authorList>
    </citation>
    <scope>NUCLEOTIDE SEQUENCE [LARGE SCALE GENOMIC DNA]</scope>
    <source>
        <strain evidence="1">AT11b</strain>
    </source>
</reference>
<keyword evidence="2" id="KW-1185">Reference proteome</keyword>
<evidence type="ECO:0000313" key="1">
    <source>
        <dbReference type="EMBL" id="VDC27669.1"/>
    </source>
</evidence>
<dbReference type="AlphaFoldDB" id="A0A3P5X151"/>
<evidence type="ECO:0008006" key="3">
    <source>
        <dbReference type="Google" id="ProtNLM"/>
    </source>
</evidence>
<dbReference type="Proteomes" id="UP000280861">
    <property type="component" value="Unassembled WGS sequence"/>
</dbReference>
<accession>A0A3P5X151</accession>
<evidence type="ECO:0000313" key="2">
    <source>
        <dbReference type="Proteomes" id="UP000280861"/>
    </source>
</evidence>
<dbReference type="EMBL" id="UXAU01000026">
    <property type="protein sequence ID" value="VDC27669.1"/>
    <property type="molecule type" value="Genomic_DNA"/>
</dbReference>
<protein>
    <recommendedName>
        <fullName evidence="3">DUF4307 domain-containing protein</fullName>
    </recommendedName>
</protein>
<name>A0A3P5X151_9MICC</name>
<organism evidence="1 2">
    <name type="scientific">Arthrobacter ulcerisalmonis</name>
    <dbReference type="NCBI Taxonomy" id="2483813"/>
    <lineage>
        <taxon>Bacteria</taxon>
        <taxon>Bacillati</taxon>
        <taxon>Actinomycetota</taxon>
        <taxon>Actinomycetes</taxon>
        <taxon>Micrococcales</taxon>
        <taxon>Micrococcaceae</taxon>
        <taxon>Arthrobacter</taxon>
    </lineage>
</organism>